<dbReference type="InterPro" id="IPR014755">
    <property type="entry name" value="Cu-Rt/internalin_Ig-like"/>
</dbReference>
<feature type="signal peptide" evidence="2">
    <location>
        <begin position="1"/>
        <end position="24"/>
    </location>
</feature>
<dbReference type="EMBL" id="RHHT01000009">
    <property type="protein sequence ID" value="RNB82642.1"/>
    <property type="molecule type" value="Genomic_DNA"/>
</dbReference>
<organism evidence="3 4">
    <name type="scientific">Brevibacillus panacihumi</name>
    <dbReference type="NCBI Taxonomy" id="497735"/>
    <lineage>
        <taxon>Bacteria</taxon>
        <taxon>Bacillati</taxon>
        <taxon>Bacillota</taxon>
        <taxon>Bacilli</taxon>
        <taxon>Bacillales</taxon>
        <taxon>Paenibacillaceae</taxon>
        <taxon>Brevibacillus</taxon>
    </lineage>
</organism>
<accession>A0A3M8D3Q4</accession>
<dbReference type="Proteomes" id="UP000281915">
    <property type="component" value="Unassembled WGS sequence"/>
</dbReference>
<evidence type="ECO:0000256" key="1">
    <source>
        <dbReference type="ARBA" id="ARBA00022729"/>
    </source>
</evidence>
<evidence type="ECO:0000313" key="3">
    <source>
        <dbReference type="EMBL" id="RNB82642.1"/>
    </source>
</evidence>
<keyword evidence="1 2" id="KW-0732">Signal</keyword>
<comment type="caution">
    <text evidence="3">The sequence shown here is derived from an EMBL/GenBank/DDBJ whole genome shotgun (WGS) entry which is preliminary data.</text>
</comment>
<dbReference type="Gene3D" id="2.60.40.1080">
    <property type="match status" value="1"/>
</dbReference>
<dbReference type="InterPro" id="IPR008964">
    <property type="entry name" value="Invasin/intimin_cell_adhesion"/>
</dbReference>
<evidence type="ECO:0000256" key="2">
    <source>
        <dbReference type="SAM" id="SignalP"/>
    </source>
</evidence>
<sequence length="853" mass="89331">MNKKLVLSVLSTAVVASMASAAMAKPQPGFYVGGDVDKYYSIDAFLGDHFDDALDAIISELGDTVFVDADANAAPFVEALDANTAEELAAIMKPATVATFNGNVYTNVEDPTAEPYNPATDKDLEPGTPVGDLVVESVSAINSSSVKVSFANAVEAIAKENVTVVNKVTADKQYIKAVTLSEDKKSATVEFYEPLTKGTYTATVKVGEKSASKDFDFVKGEVASIQVETLQTVPAGEATAIAFKAFDENGLEITEDVKADVEFESSVNVNSGNITLADKATAFVFVKYTKADGSIVKSDRITVKGENRKAVEVLNWTLATTAPDWTDKEYKQNTLVKKGGTALTFQLQFKDQFGKAKAASDLTGSTVQYESLDKTIALVDRASGQVTALKAGTVPVKISVVKDNQVYFTKTVEITVGSEATFKEISLEANEVTVSSSLGTSKAVTLKFKDQFQDAINVTGDVTATVKSGKDLVTLDGTKNGDVYTKSVNGVNSINFTVTPVAGKEGTAVIELAVKDTQIKATLTVHVEKAGAVENFTADGFKEQLDKNGDATDSKKLPEKMTVVVYGVDANGGKAQQITEDINFTVKDAAGKVVEKGEGVADGKVIVDSKAVNDDGDALYAAGKTYTLSVNVGPDASKAYPVLTKTFTVTDTTEAPKVELTKNKLEIKAADGQNLLEAVNAAKVFNVTFTGADSTKAVIKDFEFLSDNTKVLTGVKASAATLKADGDVSLSISSVTVDMDGDGDKFAPETVLFTDLLNVTLTGFDDAAAEAEKAAAIEAANEAIADLPEPSKIKEGADESAGEVEKADAEAAVAAAEAKVDAAKAKGATAGEGNTFDIDTTALKAVKDAIAAL</sequence>
<protein>
    <submittedName>
        <fullName evidence="3">Uncharacterized protein</fullName>
    </submittedName>
</protein>
<name>A0A3M8D3Q4_9BACL</name>
<gene>
    <name evidence="3" type="ORF">EDM58_05995</name>
</gene>
<evidence type="ECO:0000313" key="4">
    <source>
        <dbReference type="Proteomes" id="UP000281915"/>
    </source>
</evidence>
<dbReference type="Gene3D" id="2.60.40.1220">
    <property type="match status" value="1"/>
</dbReference>
<dbReference type="SUPFAM" id="SSF49373">
    <property type="entry name" value="Invasin/intimin cell-adhesion fragments"/>
    <property type="match status" value="1"/>
</dbReference>
<proteinExistence type="predicted"/>
<reference evidence="3 4" key="1">
    <citation type="submission" date="2018-10" db="EMBL/GenBank/DDBJ databases">
        <title>Phylogenomics of Brevibacillus.</title>
        <authorList>
            <person name="Dunlap C."/>
        </authorList>
    </citation>
    <scope>NUCLEOTIDE SEQUENCE [LARGE SCALE GENOMIC DNA]</scope>
    <source>
        <strain evidence="3 4">JCM 15085</strain>
    </source>
</reference>
<feature type="chain" id="PRO_5018056739" evidence="2">
    <location>
        <begin position="25"/>
        <end position="853"/>
    </location>
</feature>
<dbReference type="AlphaFoldDB" id="A0A3M8D3Q4"/>
<dbReference type="RefSeq" id="WP_122912553.1">
    <property type="nucleotide sequence ID" value="NZ_RHHT01000009.1"/>
</dbReference>